<proteinExistence type="predicted"/>
<dbReference type="RefSeq" id="WP_127682096.1">
    <property type="nucleotide sequence ID" value="NZ_SACM01000001.1"/>
</dbReference>
<dbReference type="AlphaFoldDB" id="A0A3S2WV30"/>
<evidence type="ECO:0000313" key="1">
    <source>
        <dbReference type="EMBL" id="RVT88679.1"/>
    </source>
</evidence>
<evidence type="ECO:0008006" key="3">
    <source>
        <dbReference type="Google" id="ProtNLM"/>
    </source>
</evidence>
<keyword evidence="2" id="KW-1185">Reference proteome</keyword>
<dbReference type="Proteomes" id="UP000288587">
    <property type="component" value="Unassembled WGS sequence"/>
</dbReference>
<reference evidence="1 2" key="1">
    <citation type="submission" date="2019-01" db="EMBL/GenBank/DDBJ databases">
        <authorList>
            <person name="Chen W.-M."/>
        </authorList>
    </citation>
    <scope>NUCLEOTIDE SEQUENCE [LARGE SCALE GENOMIC DNA]</scope>
    <source>
        <strain evidence="1 2">CCP-18</strain>
    </source>
</reference>
<gene>
    <name evidence="1" type="ORF">EOD73_06845</name>
</gene>
<sequence>MQLHDIEAFFRAYADAYQDLNGDAVAAHCAAPMAISQGGKVTWWAEHAPVQDNMRQLCAVYREAGLDRVDFAIEQATLMGAHDAFALLRWTLTRADGSLLQQFRTGYHLHRHGGRTQVLLVTAFDENLAAMKPGA</sequence>
<accession>A0A3S2WV30</accession>
<dbReference type="OrthoDB" id="8592202at2"/>
<protein>
    <recommendedName>
        <fullName evidence="3">Nuclear transport factor 2 family protein</fullName>
    </recommendedName>
</protein>
<evidence type="ECO:0000313" key="2">
    <source>
        <dbReference type="Proteomes" id="UP000288587"/>
    </source>
</evidence>
<dbReference type="SUPFAM" id="SSF54427">
    <property type="entry name" value="NTF2-like"/>
    <property type="match status" value="1"/>
</dbReference>
<dbReference type="InterPro" id="IPR032710">
    <property type="entry name" value="NTF2-like_dom_sf"/>
</dbReference>
<dbReference type="Gene3D" id="3.10.450.50">
    <property type="match status" value="1"/>
</dbReference>
<organism evidence="1 2">
    <name type="scientific">Inhella crocodyli</name>
    <dbReference type="NCBI Taxonomy" id="2499851"/>
    <lineage>
        <taxon>Bacteria</taxon>
        <taxon>Pseudomonadati</taxon>
        <taxon>Pseudomonadota</taxon>
        <taxon>Betaproteobacteria</taxon>
        <taxon>Burkholderiales</taxon>
        <taxon>Sphaerotilaceae</taxon>
        <taxon>Inhella</taxon>
    </lineage>
</organism>
<name>A0A3S2WV30_9BURK</name>
<comment type="caution">
    <text evidence="1">The sequence shown here is derived from an EMBL/GenBank/DDBJ whole genome shotgun (WGS) entry which is preliminary data.</text>
</comment>
<dbReference type="EMBL" id="SACM01000001">
    <property type="protein sequence ID" value="RVT88679.1"/>
    <property type="molecule type" value="Genomic_DNA"/>
</dbReference>